<reference evidence="2 3" key="1">
    <citation type="submission" date="2016-11" db="EMBL/GenBank/DDBJ databases">
        <authorList>
            <person name="Jaros S."/>
            <person name="Januszkiewicz K."/>
            <person name="Wedrychowicz H."/>
        </authorList>
    </citation>
    <scope>NUCLEOTIDE SEQUENCE [LARGE SCALE GENOMIC DNA]</scope>
    <source>
        <strain evidence="2 3">CGMCC 1.10681</strain>
    </source>
</reference>
<evidence type="ECO:0000313" key="3">
    <source>
        <dbReference type="Proteomes" id="UP000184184"/>
    </source>
</evidence>
<sequence length="195" mass="21748">MREEQSVNENKKAPVKRTITGGVVGATIGYLATPENSKKLIARINDTQWKEKGKNLGKATKGKVSELTEAGKQKTQNAYQRVKDSTGSSDDENEQEKSDEEVTTEVVNEESYLELKEENKALHERLQELEEKLNQVASAKEKNTTAKKQSGQQSTSTKKPRNKTTNKTSKKAEETEPTDTAVSKNDDTKSDEKEE</sequence>
<keyword evidence="3" id="KW-1185">Reference proteome</keyword>
<proteinExistence type="predicted"/>
<dbReference type="Proteomes" id="UP000184184">
    <property type="component" value="Unassembled WGS sequence"/>
</dbReference>
<evidence type="ECO:0008006" key="4">
    <source>
        <dbReference type="Google" id="ProtNLM"/>
    </source>
</evidence>
<accession>A0A1M7PZN5</accession>
<feature type="compositionally biased region" description="Basic and acidic residues" evidence="1">
    <location>
        <begin position="184"/>
        <end position="195"/>
    </location>
</feature>
<organism evidence="2 3">
    <name type="scientific">Gracilibacillus kekensis</name>
    <dbReference type="NCBI Taxonomy" id="1027249"/>
    <lineage>
        <taxon>Bacteria</taxon>
        <taxon>Bacillati</taxon>
        <taxon>Bacillota</taxon>
        <taxon>Bacilli</taxon>
        <taxon>Bacillales</taxon>
        <taxon>Bacillaceae</taxon>
        <taxon>Gracilibacillus</taxon>
    </lineage>
</organism>
<feature type="compositionally biased region" description="Basic and acidic residues" evidence="1">
    <location>
        <begin position="132"/>
        <end position="144"/>
    </location>
</feature>
<dbReference type="STRING" id="1027249.SAMN05216179_2650"/>
<name>A0A1M7PZN5_9BACI</name>
<dbReference type="AlphaFoldDB" id="A0A1M7PZN5"/>
<gene>
    <name evidence="2" type="ORF">SAMN05216179_2650</name>
</gene>
<protein>
    <recommendedName>
        <fullName evidence="4">Gas vesicle protein</fullName>
    </recommendedName>
</protein>
<dbReference type="RefSeq" id="WP_073202320.1">
    <property type="nucleotide sequence ID" value="NZ_FRCZ01000005.1"/>
</dbReference>
<feature type="region of interest" description="Disordered" evidence="1">
    <location>
        <begin position="52"/>
        <end position="119"/>
    </location>
</feature>
<feature type="region of interest" description="Disordered" evidence="1">
    <location>
        <begin position="132"/>
        <end position="195"/>
    </location>
</feature>
<feature type="compositionally biased region" description="Basic and acidic residues" evidence="1">
    <location>
        <begin position="63"/>
        <end position="72"/>
    </location>
</feature>
<evidence type="ECO:0000313" key="2">
    <source>
        <dbReference type="EMBL" id="SHN23251.1"/>
    </source>
</evidence>
<dbReference type="EMBL" id="FRCZ01000005">
    <property type="protein sequence ID" value="SHN23251.1"/>
    <property type="molecule type" value="Genomic_DNA"/>
</dbReference>
<dbReference type="OrthoDB" id="2906285at2"/>
<evidence type="ECO:0000256" key="1">
    <source>
        <dbReference type="SAM" id="MobiDB-lite"/>
    </source>
</evidence>
<feature type="compositionally biased region" description="Acidic residues" evidence="1">
    <location>
        <begin position="89"/>
        <end position="112"/>
    </location>
</feature>
<dbReference type="NCBIfam" id="NF041669">
    <property type="entry name" value="GvpT"/>
    <property type="match status" value="1"/>
</dbReference>
<dbReference type="InterPro" id="IPR049646">
    <property type="entry name" value="GvpT/GvpP-like"/>
</dbReference>